<sequence>MSHWNFSLYCVSLFVNRDTKVLALEEATCIAPYGLSPTPEACYRVGQRCYIEARGFHQHYLRESAMHHHFMC</sequence>
<dbReference type="EMBL" id="CM035406">
    <property type="protein sequence ID" value="KAH7447027.1"/>
    <property type="molecule type" value="Genomic_DNA"/>
</dbReference>
<organism evidence="1 2">
    <name type="scientific">Ceratopteris richardii</name>
    <name type="common">Triangle waterfern</name>
    <dbReference type="NCBI Taxonomy" id="49495"/>
    <lineage>
        <taxon>Eukaryota</taxon>
        <taxon>Viridiplantae</taxon>
        <taxon>Streptophyta</taxon>
        <taxon>Embryophyta</taxon>
        <taxon>Tracheophyta</taxon>
        <taxon>Polypodiopsida</taxon>
        <taxon>Polypodiidae</taxon>
        <taxon>Polypodiales</taxon>
        <taxon>Pteridineae</taxon>
        <taxon>Pteridaceae</taxon>
        <taxon>Parkerioideae</taxon>
        <taxon>Ceratopteris</taxon>
    </lineage>
</organism>
<accession>A0A8T2VEY9</accession>
<gene>
    <name evidence="1" type="ORF">KP509_01G088000</name>
</gene>
<comment type="caution">
    <text evidence="1">The sequence shown here is derived from an EMBL/GenBank/DDBJ whole genome shotgun (WGS) entry which is preliminary data.</text>
</comment>
<reference evidence="1" key="1">
    <citation type="submission" date="2021-08" db="EMBL/GenBank/DDBJ databases">
        <title>WGS assembly of Ceratopteris richardii.</title>
        <authorList>
            <person name="Marchant D.B."/>
            <person name="Chen G."/>
            <person name="Jenkins J."/>
            <person name="Shu S."/>
            <person name="Leebens-Mack J."/>
            <person name="Grimwood J."/>
            <person name="Schmutz J."/>
            <person name="Soltis P."/>
            <person name="Soltis D."/>
            <person name="Chen Z.-H."/>
        </authorList>
    </citation>
    <scope>NUCLEOTIDE SEQUENCE</scope>
    <source>
        <strain evidence="1">Whitten #5841</strain>
        <tissue evidence="1">Leaf</tissue>
    </source>
</reference>
<name>A0A8T2VEY9_CERRI</name>
<evidence type="ECO:0000313" key="1">
    <source>
        <dbReference type="EMBL" id="KAH7447027.1"/>
    </source>
</evidence>
<evidence type="ECO:0000313" key="2">
    <source>
        <dbReference type="Proteomes" id="UP000825935"/>
    </source>
</evidence>
<protein>
    <submittedName>
        <fullName evidence="1">Uncharacterized protein</fullName>
    </submittedName>
</protein>
<keyword evidence="2" id="KW-1185">Reference proteome</keyword>
<proteinExistence type="predicted"/>
<dbReference type="Proteomes" id="UP000825935">
    <property type="component" value="Chromosome 1"/>
</dbReference>
<dbReference type="AlphaFoldDB" id="A0A8T2VEY9"/>